<feature type="compositionally biased region" description="Pro residues" evidence="5">
    <location>
        <begin position="192"/>
        <end position="207"/>
    </location>
</feature>
<evidence type="ECO:0000259" key="6">
    <source>
        <dbReference type="PROSITE" id="PS50977"/>
    </source>
</evidence>
<feature type="DNA-binding region" description="H-T-H motif" evidence="4">
    <location>
        <begin position="33"/>
        <end position="52"/>
    </location>
</feature>
<dbReference type="Gene3D" id="1.10.10.60">
    <property type="entry name" value="Homeodomain-like"/>
    <property type="match status" value="1"/>
</dbReference>
<keyword evidence="1" id="KW-0805">Transcription regulation</keyword>
<dbReference type="AlphaFoldDB" id="A0A5S4GYY3"/>
<dbReference type="OrthoDB" id="9796019at2"/>
<dbReference type="InterPro" id="IPR036271">
    <property type="entry name" value="Tet_transcr_reg_TetR-rel_C_sf"/>
</dbReference>
<protein>
    <submittedName>
        <fullName evidence="7">TetR/AcrR family transcriptional regulator</fullName>
    </submittedName>
</protein>
<dbReference type="Pfam" id="PF00440">
    <property type="entry name" value="TetR_N"/>
    <property type="match status" value="1"/>
</dbReference>
<gene>
    <name evidence="7" type="ORF">ETD85_06540</name>
</gene>
<evidence type="ECO:0000256" key="5">
    <source>
        <dbReference type="SAM" id="MobiDB-lite"/>
    </source>
</evidence>
<dbReference type="EMBL" id="VCKX01000013">
    <property type="protein sequence ID" value="TMR37882.1"/>
    <property type="molecule type" value="Genomic_DNA"/>
</dbReference>
<evidence type="ECO:0000256" key="2">
    <source>
        <dbReference type="ARBA" id="ARBA00023125"/>
    </source>
</evidence>
<proteinExistence type="predicted"/>
<evidence type="ECO:0000256" key="3">
    <source>
        <dbReference type="ARBA" id="ARBA00023163"/>
    </source>
</evidence>
<dbReference type="InterPro" id="IPR001647">
    <property type="entry name" value="HTH_TetR"/>
</dbReference>
<name>A0A5S4GYY3_9ACTN</name>
<comment type="caution">
    <text evidence="7">The sequence shown here is derived from an EMBL/GenBank/DDBJ whole genome shotgun (WGS) entry which is preliminary data.</text>
</comment>
<evidence type="ECO:0000313" key="7">
    <source>
        <dbReference type="EMBL" id="TMR37882.1"/>
    </source>
</evidence>
<dbReference type="InterPro" id="IPR050109">
    <property type="entry name" value="HTH-type_TetR-like_transc_reg"/>
</dbReference>
<feature type="region of interest" description="Disordered" evidence="5">
    <location>
        <begin position="192"/>
        <end position="214"/>
    </location>
</feature>
<keyword evidence="3" id="KW-0804">Transcription</keyword>
<dbReference type="PROSITE" id="PS50977">
    <property type="entry name" value="HTH_TETR_2"/>
    <property type="match status" value="1"/>
</dbReference>
<dbReference type="SUPFAM" id="SSF46689">
    <property type="entry name" value="Homeodomain-like"/>
    <property type="match status" value="1"/>
</dbReference>
<dbReference type="PANTHER" id="PTHR30055:SF148">
    <property type="entry name" value="TETR-FAMILY TRANSCRIPTIONAL REGULATOR"/>
    <property type="match status" value="1"/>
</dbReference>
<keyword evidence="2 4" id="KW-0238">DNA-binding</keyword>
<dbReference type="GO" id="GO:0003700">
    <property type="term" value="F:DNA-binding transcription factor activity"/>
    <property type="evidence" value="ECO:0007669"/>
    <property type="project" value="TreeGrafter"/>
</dbReference>
<organism evidence="7 8">
    <name type="scientific">Nonomuraea zeae</name>
    <dbReference type="NCBI Taxonomy" id="1642303"/>
    <lineage>
        <taxon>Bacteria</taxon>
        <taxon>Bacillati</taxon>
        <taxon>Actinomycetota</taxon>
        <taxon>Actinomycetes</taxon>
        <taxon>Streptosporangiales</taxon>
        <taxon>Streptosporangiaceae</taxon>
        <taxon>Nonomuraea</taxon>
    </lineage>
</organism>
<dbReference type="SUPFAM" id="SSF48498">
    <property type="entry name" value="Tetracyclin repressor-like, C-terminal domain"/>
    <property type="match status" value="1"/>
</dbReference>
<dbReference type="InterPro" id="IPR009057">
    <property type="entry name" value="Homeodomain-like_sf"/>
</dbReference>
<dbReference type="Proteomes" id="UP000306628">
    <property type="component" value="Unassembled WGS sequence"/>
</dbReference>
<dbReference type="Gene3D" id="1.10.357.10">
    <property type="entry name" value="Tetracycline Repressor, domain 2"/>
    <property type="match status" value="1"/>
</dbReference>
<sequence length="214" mass="23024">MTDTPHRRGADRTEAIMRTTLELGQKIGYARLSMEAVAAHAGASKQTIYRRWSSKGALLLDSLLSLNEPGLDYPDTGDLVADLRAQIHAAVDLLAGPAFGPLFKALVGEAQHDPQVAAALNERLIAPQADKTVARLKAARDQGQLSPGFDLALAMAILSGPLYFQLLITQEQLTHEYVDRILDALFAGMRPRPPMPAAQAGPPPTPGPHRRARG</sequence>
<reference evidence="7 8" key="1">
    <citation type="submission" date="2019-05" db="EMBL/GenBank/DDBJ databases">
        <title>Draft genome sequence of Nonomuraea zeae DSM 100528.</title>
        <authorList>
            <person name="Saricaoglu S."/>
            <person name="Isik K."/>
        </authorList>
    </citation>
    <scope>NUCLEOTIDE SEQUENCE [LARGE SCALE GENOMIC DNA]</scope>
    <source>
        <strain evidence="7 8">DSM 100528</strain>
    </source>
</reference>
<dbReference type="GO" id="GO:0000976">
    <property type="term" value="F:transcription cis-regulatory region binding"/>
    <property type="evidence" value="ECO:0007669"/>
    <property type="project" value="TreeGrafter"/>
</dbReference>
<dbReference type="InterPro" id="IPR011075">
    <property type="entry name" value="TetR_C"/>
</dbReference>
<evidence type="ECO:0000256" key="4">
    <source>
        <dbReference type="PROSITE-ProRule" id="PRU00335"/>
    </source>
</evidence>
<feature type="domain" description="HTH tetR-type" evidence="6">
    <location>
        <begin position="10"/>
        <end position="70"/>
    </location>
</feature>
<evidence type="ECO:0000313" key="8">
    <source>
        <dbReference type="Proteomes" id="UP000306628"/>
    </source>
</evidence>
<dbReference type="RefSeq" id="WP_138688690.1">
    <property type="nucleotide sequence ID" value="NZ_JBHSAZ010000013.1"/>
</dbReference>
<accession>A0A5S4GYY3</accession>
<keyword evidence="8" id="KW-1185">Reference proteome</keyword>
<dbReference type="Pfam" id="PF16859">
    <property type="entry name" value="TetR_C_11"/>
    <property type="match status" value="1"/>
</dbReference>
<evidence type="ECO:0000256" key="1">
    <source>
        <dbReference type="ARBA" id="ARBA00023015"/>
    </source>
</evidence>
<dbReference type="PANTHER" id="PTHR30055">
    <property type="entry name" value="HTH-TYPE TRANSCRIPTIONAL REGULATOR RUTR"/>
    <property type="match status" value="1"/>
</dbReference>